<keyword evidence="2" id="KW-1185">Reference proteome</keyword>
<organism evidence="1 2">
    <name type="scientific">Striga asiatica</name>
    <name type="common">Asiatic witchweed</name>
    <name type="synonym">Buchnera asiatica</name>
    <dbReference type="NCBI Taxonomy" id="4170"/>
    <lineage>
        <taxon>Eukaryota</taxon>
        <taxon>Viridiplantae</taxon>
        <taxon>Streptophyta</taxon>
        <taxon>Embryophyta</taxon>
        <taxon>Tracheophyta</taxon>
        <taxon>Spermatophyta</taxon>
        <taxon>Magnoliopsida</taxon>
        <taxon>eudicotyledons</taxon>
        <taxon>Gunneridae</taxon>
        <taxon>Pentapetalae</taxon>
        <taxon>asterids</taxon>
        <taxon>lamiids</taxon>
        <taxon>Lamiales</taxon>
        <taxon>Orobanchaceae</taxon>
        <taxon>Buchnereae</taxon>
        <taxon>Striga</taxon>
    </lineage>
</organism>
<name>A0A5A7QSV3_STRAF</name>
<dbReference type="AlphaFoldDB" id="A0A5A7QSV3"/>
<sequence length="104" mass="11876">MGKLRTEATEFENGGVLQAGYGTLLVYYIGWGIRLWVFTSILDLKACSWQPWIYNERRACILRHWLSGLVHQSTLDFPGHKAANLTALCFGEVEEVQEESEHFA</sequence>
<proteinExistence type="predicted"/>
<gene>
    <name evidence="1" type="ORF">STAS_24624</name>
</gene>
<comment type="caution">
    <text evidence="1">The sequence shown here is derived from an EMBL/GenBank/DDBJ whole genome shotgun (WGS) entry which is preliminary data.</text>
</comment>
<evidence type="ECO:0000313" key="2">
    <source>
        <dbReference type="Proteomes" id="UP000325081"/>
    </source>
</evidence>
<protein>
    <submittedName>
        <fullName evidence="1">MATE efflux family protein</fullName>
    </submittedName>
</protein>
<dbReference type="EMBL" id="BKCP01007959">
    <property type="protein sequence ID" value="GER47507.1"/>
    <property type="molecule type" value="Genomic_DNA"/>
</dbReference>
<accession>A0A5A7QSV3</accession>
<evidence type="ECO:0000313" key="1">
    <source>
        <dbReference type="EMBL" id="GER47507.1"/>
    </source>
</evidence>
<dbReference type="Proteomes" id="UP000325081">
    <property type="component" value="Unassembled WGS sequence"/>
</dbReference>
<reference evidence="2" key="1">
    <citation type="journal article" date="2019" name="Curr. Biol.">
        <title>Genome Sequence of Striga asiatica Provides Insight into the Evolution of Plant Parasitism.</title>
        <authorList>
            <person name="Yoshida S."/>
            <person name="Kim S."/>
            <person name="Wafula E.K."/>
            <person name="Tanskanen J."/>
            <person name="Kim Y.M."/>
            <person name="Honaas L."/>
            <person name="Yang Z."/>
            <person name="Spallek T."/>
            <person name="Conn C.E."/>
            <person name="Ichihashi Y."/>
            <person name="Cheong K."/>
            <person name="Cui S."/>
            <person name="Der J.P."/>
            <person name="Gundlach H."/>
            <person name="Jiao Y."/>
            <person name="Hori C."/>
            <person name="Ishida J.K."/>
            <person name="Kasahara H."/>
            <person name="Kiba T."/>
            <person name="Kim M.S."/>
            <person name="Koo N."/>
            <person name="Laohavisit A."/>
            <person name="Lee Y.H."/>
            <person name="Lumba S."/>
            <person name="McCourt P."/>
            <person name="Mortimer J.C."/>
            <person name="Mutuku J.M."/>
            <person name="Nomura T."/>
            <person name="Sasaki-Sekimoto Y."/>
            <person name="Seto Y."/>
            <person name="Wang Y."/>
            <person name="Wakatake T."/>
            <person name="Sakakibara H."/>
            <person name="Demura T."/>
            <person name="Yamaguchi S."/>
            <person name="Yoneyama K."/>
            <person name="Manabe R.I."/>
            <person name="Nelson D.C."/>
            <person name="Schulman A.H."/>
            <person name="Timko M.P."/>
            <person name="dePamphilis C.W."/>
            <person name="Choi D."/>
            <person name="Shirasu K."/>
        </authorList>
    </citation>
    <scope>NUCLEOTIDE SEQUENCE [LARGE SCALE GENOMIC DNA]</scope>
    <source>
        <strain evidence="2">cv. UVA1</strain>
    </source>
</reference>